<accession>A0A0V0GM34</accession>
<sequence>MYEESEQHRSHALRFKDSVRKVTLSICLFNLSVCLKRMPLFFFDNSFILTFQVTCLRSSQDYKTFNLRLQYSKVFTFLNTVPNQN</sequence>
<organism evidence="1">
    <name type="scientific">Solanum chacoense</name>
    <name type="common">Chaco potato</name>
    <dbReference type="NCBI Taxonomy" id="4108"/>
    <lineage>
        <taxon>Eukaryota</taxon>
        <taxon>Viridiplantae</taxon>
        <taxon>Streptophyta</taxon>
        <taxon>Embryophyta</taxon>
        <taxon>Tracheophyta</taxon>
        <taxon>Spermatophyta</taxon>
        <taxon>Magnoliopsida</taxon>
        <taxon>eudicotyledons</taxon>
        <taxon>Gunneridae</taxon>
        <taxon>Pentapetalae</taxon>
        <taxon>asterids</taxon>
        <taxon>lamiids</taxon>
        <taxon>Solanales</taxon>
        <taxon>Solanaceae</taxon>
        <taxon>Solanoideae</taxon>
        <taxon>Solaneae</taxon>
        <taxon>Solanum</taxon>
    </lineage>
</organism>
<proteinExistence type="predicted"/>
<name>A0A0V0GM34_SOLCH</name>
<dbReference type="EMBL" id="GEDG01035213">
    <property type="protein sequence ID" value="JAP09330.1"/>
    <property type="molecule type" value="Transcribed_RNA"/>
</dbReference>
<dbReference type="AlphaFoldDB" id="A0A0V0GM34"/>
<protein>
    <submittedName>
        <fullName evidence="1">Putative ovule protein</fullName>
    </submittedName>
</protein>
<reference evidence="1" key="1">
    <citation type="submission" date="2015-12" db="EMBL/GenBank/DDBJ databases">
        <title>Gene expression during late stages of embryo sac development: a critical building block for successful pollen-pistil interactions.</title>
        <authorList>
            <person name="Liu Y."/>
            <person name="Joly V."/>
            <person name="Sabar M."/>
            <person name="Matton D.P."/>
        </authorList>
    </citation>
    <scope>NUCLEOTIDE SEQUENCE</scope>
</reference>
<evidence type="ECO:0000313" key="1">
    <source>
        <dbReference type="EMBL" id="JAP09330.1"/>
    </source>
</evidence>